<dbReference type="GO" id="GO:0005829">
    <property type="term" value="C:cytosol"/>
    <property type="evidence" value="ECO:0007669"/>
    <property type="project" value="TreeGrafter"/>
</dbReference>
<evidence type="ECO:0000256" key="1">
    <source>
        <dbReference type="ARBA" id="ARBA00006623"/>
    </source>
</evidence>
<dbReference type="PANTHER" id="PTHR12925">
    <property type="entry name" value="HIKESHI FAMILY MEMBER"/>
    <property type="match status" value="1"/>
</dbReference>
<dbReference type="GeneID" id="136820374"/>
<dbReference type="Pfam" id="PF21057">
    <property type="entry name" value="Hikeshi-like_C"/>
    <property type="match status" value="1"/>
</dbReference>
<protein>
    <recommendedName>
        <fullName evidence="6">Hikeshi-like domain-containing protein</fullName>
    </recommendedName>
</protein>
<comment type="similarity">
    <text evidence="1">Belongs to the OPI10 family.</text>
</comment>
<accession>A0A7M5XAK2</accession>
<reference evidence="4" key="1">
    <citation type="submission" date="2021-01" db="UniProtKB">
        <authorList>
            <consortium name="EnsemblMetazoa"/>
        </authorList>
    </citation>
    <scope>IDENTIFICATION</scope>
</reference>
<dbReference type="InterPro" id="IPR048364">
    <property type="entry name" value="Hikeshi-like_C"/>
</dbReference>
<dbReference type="GO" id="GO:0061608">
    <property type="term" value="F:nuclear import signal receptor activity"/>
    <property type="evidence" value="ECO:0007669"/>
    <property type="project" value="TreeGrafter"/>
</dbReference>
<keyword evidence="5" id="KW-1185">Reference proteome</keyword>
<evidence type="ECO:0000259" key="2">
    <source>
        <dbReference type="Pfam" id="PF05603"/>
    </source>
</evidence>
<dbReference type="InterPro" id="IPR008493">
    <property type="entry name" value="Hikeshi-like_N"/>
</dbReference>
<dbReference type="EnsemblMetazoa" id="CLYHEMT019901.2">
    <property type="protein sequence ID" value="CLYHEMP019901.2"/>
    <property type="gene ID" value="CLYHEMG019901"/>
</dbReference>
<dbReference type="InterPro" id="IPR031318">
    <property type="entry name" value="OPI10"/>
</dbReference>
<dbReference type="AlphaFoldDB" id="A0A7M5XAK2"/>
<evidence type="ECO:0000313" key="4">
    <source>
        <dbReference type="EnsemblMetazoa" id="CLYHEMP019901.2"/>
    </source>
</evidence>
<dbReference type="PANTHER" id="PTHR12925:SF0">
    <property type="entry name" value="PROTEIN HIKESHI"/>
    <property type="match status" value="1"/>
</dbReference>
<dbReference type="Pfam" id="PF05603">
    <property type="entry name" value="Hikeshi-like_N"/>
    <property type="match status" value="1"/>
</dbReference>
<dbReference type="GO" id="GO:0005634">
    <property type="term" value="C:nucleus"/>
    <property type="evidence" value="ECO:0007669"/>
    <property type="project" value="TreeGrafter"/>
</dbReference>
<evidence type="ECO:0000259" key="3">
    <source>
        <dbReference type="Pfam" id="PF21057"/>
    </source>
</evidence>
<dbReference type="Proteomes" id="UP000594262">
    <property type="component" value="Unplaced"/>
</dbReference>
<evidence type="ECO:0000313" key="5">
    <source>
        <dbReference type="Proteomes" id="UP000594262"/>
    </source>
</evidence>
<sequence length="202" mass="22669">MASPMFGCVIPGRMPLFDAQQVSENQVVFQLPQCNSINHVVLFMTGSQPIPQGFAAAVYLCWPKPQPAWYLLGFLGNEKPSVIFKIAKPKQGTEQANLSSGWQTNLSSDSDIAQIGIAIEPVSELTQKTPLENTQATSLSTFVQFTQKMASNLFNYCSSFAVTQSEMTPQPTETFIPLNTIQKWYQTFERRMSRDPNFWKDL</sequence>
<feature type="domain" description="Hikeshi-like N-terminal" evidence="2">
    <location>
        <begin position="9"/>
        <end position="134"/>
    </location>
</feature>
<dbReference type="GO" id="GO:0006606">
    <property type="term" value="P:protein import into nucleus"/>
    <property type="evidence" value="ECO:0007669"/>
    <property type="project" value="TreeGrafter"/>
</dbReference>
<name>A0A7M5XAK2_9CNID</name>
<evidence type="ECO:0008006" key="6">
    <source>
        <dbReference type="Google" id="ProtNLM"/>
    </source>
</evidence>
<dbReference type="OrthoDB" id="425611at2759"/>
<proteinExistence type="inferred from homology"/>
<dbReference type="RefSeq" id="XP_066932665.1">
    <property type="nucleotide sequence ID" value="XM_067076564.1"/>
</dbReference>
<feature type="domain" description="Hikeshi-like C-terminal" evidence="3">
    <location>
        <begin position="141"/>
        <end position="200"/>
    </location>
</feature>
<dbReference type="GO" id="GO:0030544">
    <property type="term" value="F:Hsp70 protein binding"/>
    <property type="evidence" value="ECO:0007669"/>
    <property type="project" value="TreeGrafter"/>
</dbReference>
<organism evidence="4 5">
    <name type="scientific">Clytia hemisphaerica</name>
    <dbReference type="NCBI Taxonomy" id="252671"/>
    <lineage>
        <taxon>Eukaryota</taxon>
        <taxon>Metazoa</taxon>
        <taxon>Cnidaria</taxon>
        <taxon>Hydrozoa</taxon>
        <taxon>Hydroidolina</taxon>
        <taxon>Leptothecata</taxon>
        <taxon>Obeliida</taxon>
        <taxon>Clytiidae</taxon>
        <taxon>Clytia</taxon>
    </lineage>
</organism>